<feature type="domain" description="DDT" evidence="5">
    <location>
        <begin position="325"/>
        <end position="386"/>
    </location>
</feature>
<dbReference type="InterPro" id="IPR018501">
    <property type="entry name" value="DDT_dom"/>
</dbReference>
<dbReference type="GO" id="GO:0031010">
    <property type="term" value="C:ISWI-type complex"/>
    <property type="evidence" value="ECO:0007669"/>
    <property type="project" value="EnsemblPlants"/>
</dbReference>
<evidence type="ECO:0000256" key="1">
    <source>
        <dbReference type="ARBA" id="ARBA00004123"/>
    </source>
</evidence>
<keyword evidence="8" id="KW-1185">Reference proteome</keyword>
<evidence type="ECO:0000313" key="8">
    <source>
        <dbReference type="Proteomes" id="UP000006882"/>
    </source>
</evidence>
<evidence type="ECO:0000313" key="7">
    <source>
        <dbReference type="EMBL" id="ONI14457.1"/>
    </source>
</evidence>
<keyword evidence="2 3" id="KW-0539">Nucleus</keyword>
<feature type="compositionally biased region" description="Polar residues" evidence="4">
    <location>
        <begin position="510"/>
        <end position="520"/>
    </location>
</feature>
<comment type="subcellular location">
    <subcellularLocation>
        <location evidence="1 3">Nucleus</location>
    </subcellularLocation>
</comment>
<evidence type="ECO:0000259" key="6">
    <source>
        <dbReference type="PROSITE" id="PS51136"/>
    </source>
</evidence>
<feature type="region of interest" description="Disordered" evidence="4">
    <location>
        <begin position="487"/>
        <end position="602"/>
    </location>
</feature>
<dbReference type="AlphaFoldDB" id="A0A251PSB1"/>
<evidence type="ECO:0000256" key="2">
    <source>
        <dbReference type="ARBA" id="ARBA00023242"/>
    </source>
</evidence>
<feature type="compositionally biased region" description="Basic and acidic residues" evidence="4">
    <location>
        <begin position="576"/>
        <end position="602"/>
    </location>
</feature>
<dbReference type="Pfam" id="PF10537">
    <property type="entry name" value="WAC_Acf1_DNA_bd"/>
    <property type="match status" value="1"/>
</dbReference>
<dbReference type="InterPro" id="IPR053271">
    <property type="entry name" value="DDT_domain"/>
</dbReference>
<dbReference type="InterPro" id="IPR028941">
    <property type="entry name" value="WHIM2_dom"/>
</dbReference>
<dbReference type="PANTHER" id="PTHR15546">
    <property type="entry name" value="BROMODOMAIN ADJACENT TO ZINC FINGER DOMAIN, 2A"/>
    <property type="match status" value="1"/>
</dbReference>
<dbReference type="PANTHER" id="PTHR15546:SF2">
    <property type="entry name" value="DDT DOMAIN-CONTAINING PROTEIN DDB_G0282237"/>
    <property type="match status" value="1"/>
</dbReference>
<dbReference type="Pfam" id="PF02791">
    <property type="entry name" value="DDT"/>
    <property type="match status" value="1"/>
</dbReference>
<proteinExistence type="predicted"/>
<dbReference type="InterPro" id="IPR013136">
    <property type="entry name" value="WSTF_Acf1_Cbp146"/>
</dbReference>
<dbReference type="Gramene" id="ONI14456">
    <property type="protein sequence ID" value="ONI14456"/>
    <property type="gene ID" value="PRUPE_4G281500"/>
</dbReference>
<dbReference type="Pfam" id="PF15613">
    <property type="entry name" value="WSD"/>
    <property type="match status" value="1"/>
</dbReference>
<dbReference type="SMART" id="SM00571">
    <property type="entry name" value="DDT"/>
    <property type="match status" value="1"/>
</dbReference>
<dbReference type="STRING" id="3760.A0A251PSB1"/>
<evidence type="ECO:0008006" key="9">
    <source>
        <dbReference type="Google" id="ProtNLM"/>
    </source>
</evidence>
<name>A0A251PSB1_PRUPE</name>
<gene>
    <name evidence="7" type="ORF">PRUPE_4G281500</name>
</gene>
<reference evidence="7" key="2">
    <citation type="submission" date="2016-12" db="EMBL/GenBank/DDBJ databases">
        <title>WGS assembly of Prunus persica.</title>
        <authorList>
            <person name="Verde I."/>
            <person name="Jenkins J."/>
            <person name="Dondini L."/>
            <person name="Micali S."/>
            <person name="Pagliarani G."/>
            <person name="Vendramin E."/>
            <person name="Paris R."/>
            <person name="Aramini V."/>
            <person name="Gazza L."/>
            <person name="Rossini L."/>
            <person name="Bassi D."/>
            <person name="Troggio M."/>
            <person name="Shu S."/>
            <person name="Grimwood J.H."/>
            <person name="Tartarini S."/>
            <person name="Dettori M.T."/>
            <person name="Schmutz J."/>
        </authorList>
    </citation>
    <scope>NUCLEOTIDE SEQUENCE</scope>
</reference>
<protein>
    <recommendedName>
        <fullName evidence="9">DDT domain-containing protein</fullName>
    </recommendedName>
</protein>
<feature type="compositionally biased region" description="Basic and acidic residues" evidence="4">
    <location>
        <begin position="487"/>
        <end position="498"/>
    </location>
</feature>
<feature type="compositionally biased region" description="Basic and acidic residues" evidence="4">
    <location>
        <begin position="525"/>
        <end position="546"/>
    </location>
</feature>
<organism evidence="7 8">
    <name type="scientific">Prunus persica</name>
    <name type="common">Peach</name>
    <name type="synonym">Amygdalus persica</name>
    <dbReference type="NCBI Taxonomy" id="3760"/>
    <lineage>
        <taxon>Eukaryota</taxon>
        <taxon>Viridiplantae</taxon>
        <taxon>Streptophyta</taxon>
        <taxon>Embryophyta</taxon>
        <taxon>Tracheophyta</taxon>
        <taxon>Spermatophyta</taxon>
        <taxon>Magnoliopsida</taxon>
        <taxon>eudicotyledons</taxon>
        <taxon>Gunneridae</taxon>
        <taxon>Pentapetalae</taxon>
        <taxon>rosids</taxon>
        <taxon>fabids</taxon>
        <taxon>Rosales</taxon>
        <taxon>Rosaceae</taxon>
        <taxon>Amygdaloideae</taxon>
        <taxon>Amygdaleae</taxon>
        <taxon>Prunus</taxon>
    </lineage>
</organism>
<evidence type="ECO:0000256" key="3">
    <source>
        <dbReference type="PROSITE-ProRule" id="PRU00475"/>
    </source>
</evidence>
<reference evidence="7 8" key="1">
    <citation type="journal article" date="2013" name="Nat. Genet.">
        <title>The high-quality draft genome of peach (Prunus persica) identifies unique patterns of genetic diversity, domestication and genome evolution.</title>
        <authorList>
            <consortium name="International Peach Genome Initiative"/>
            <person name="Verde I."/>
            <person name="Abbott A.G."/>
            <person name="Scalabrin S."/>
            <person name="Jung S."/>
            <person name="Shu S."/>
            <person name="Marroni F."/>
            <person name="Zhebentyayeva T."/>
            <person name="Dettori M.T."/>
            <person name="Grimwood J."/>
            <person name="Cattonaro F."/>
            <person name="Zuccolo A."/>
            <person name="Rossini L."/>
            <person name="Jenkins J."/>
            <person name="Vendramin E."/>
            <person name="Meisel L.A."/>
            <person name="Decroocq V."/>
            <person name="Sosinski B."/>
            <person name="Prochnik S."/>
            <person name="Mitros T."/>
            <person name="Policriti A."/>
            <person name="Cipriani G."/>
            <person name="Dondini L."/>
            <person name="Ficklin S."/>
            <person name="Goodstein D.M."/>
            <person name="Xuan P."/>
            <person name="Del Fabbro C."/>
            <person name="Aramini V."/>
            <person name="Copetti D."/>
            <person name="Gonzalez S."/>
            <person name="Horner D.S."/>
            <person name="Falchi R."/>
            <person name="Lucas S."/>
            <person name="Mica E."/>
            <person name="Maldonado J."/>
            <person name="Lazzari B."/>
            <person name="Bielenberg D."/>
            <person name="Pirona R."/>
            <person name="Miculan M."/>
            <person name="Barakat A."/>
            <person name="Testolin R."/>
            <person name="Stella A."/>
            <person name="Tartarini S."/>
            <person name="Tonutti P."/>
            <person name="Arus P."/>
            <person name="Orellana A."/>
            <person name="Wells C."/>
            <person name="Main D."/>
            <person name="Vizzotto G."/>
            <person name="Silva H."/>
            <person name="Salamini F."/>
            <person name="Schmutz J."/>
            <person name="Morgante M."/>
            <person name="Rokhsar D.S."/>
        </authorList>
    </citation>
    <scope>NUCLEOTIDE SEQUENCE [LARGE SCALE GENOMIC DNA]</scope>
    <source>
        <strain evidence="8">cv. Nemared</strain>
    </source>
</reference>
<feature type="domain" description="WAC" evidence="6">
    <location>
        <begin position="22"/>
        <end position="149"/>
    </location>
</feature>
<dbReference type="PROSITE" id="PS51136">
    <property type="entry name" value="WAC"/>
    <property type="match status" value="1"/>
</dbReference>
<evidence type="ECO:0000256" key="4">
    <source>
        <dbReference type="SAM" id="MobiDB-lite"/>
    </source>
</evidence>
<dbReference type="EMBL" id="CM007654">
    <property type="protein sequence ID" value="ONI14457.1"/>
    <property type="molecule type" value="Genomic_DNA"/>
</dbReference>
<sequence>MPLFKRKTFPLAELPNDLEPHELVYQVRFTEEIFRGYDEYLNRINLYRQRVWMCKVSGKTNLTYEEALLSEERATEKVHQFPKELMEPALQIIQYSVACEYIVHDLDIWMLMKEYLISMLSLKDLSDMVAEKLQERLYVGAEIYGRKDDDMYPCIVSKIIEDDVGKIEYEVAWLDKNKEVIETSVINREDVIQKKLPFSRKFLKSFIRESTYRSAPWVLHDKLAQSYGISKNVPENLRSKVSFKDGLLVCNKRRKNGEEAKHDLENFKRKKVDGSGTESNIVEEGDEPVEEPIKYPIDDLLVQPDADDPVFTDRPSPSRDFNVPMECVGDLLMVWDFCSSFGRLLHLWPFSLEDFENAICHKKGNLVLLVETHSALLRLLIKDNGEYFSAVRERNRKLKITLITWTEFLCDFLEMINIPELCAYVATIKRGHYGLLDAHAKLGIFQELVNHALETNIVREKLDKFVEQRQALGATRREEALEEARKKRKEKERLRAESDVDQVMDLESKGSASENGNHIRQNGDIVKKRNGEIRSSRQDSASEKSGSKQVDAAPKKMARKQKVEVKVPTANGNGKDLSEKEALERSRDDRKEVVGQSSKERRREYYEREIEKRFIRTNSLGKDRNHNRYWWFQRDGRIFVESSDSKQWGYYSSKEELYLLTGSLNCKGERERALKKQLEKFISRICLEIEKRSKDLAQRVALEEAVLRRSSRVRAPPRKNPANAFLEYVNKWKED</sequence>
<dbReference type="Proteomes" id="UP000006882">
    <property type="component" value="Chromosome G4"/>
</dbReference>
<accession>A0A251PSB1</accession>
<evidence type="ECO:0000259" key="5">
    <source>
        <dbReference type="PROSITE" id="PS50827"/>
    </source>
</evidence>
<dbReference type="PROSITE" id="PS50827">
    <property type="entry name" value="DDT"/>
    <property type="match status" value="1"/>
</dbReference>
<dbReference type="Gramene" id="ONI14457">
    <property type="protein sequence ID" value="ONI14457"/>
    <property type="gene ID" value="PRUPE_4G281500"/>
</dbReference>
<dbReference type="EMBL" id="CM007654">
    <property type="protein sequence ID" value="ONI14456.1"/>
    <property type="molecule type" value="Genomic_DNA"/>
</dbReference>